<dbReference type="RefSeq" id="WP_001019929.1">
    <property type="nucleotide sequence ID" value="NZ_JMOD01000004.1"/>
</dbReference>
<accession>A0A062IWN7</accession>
<evidence type="ECO:0000313" key="1">
    <source>
        <dbReference type="EMBL" id="KCY22298.1"/>
    </source>
</evidence>
<protein>
    <submittedName>
        <fullName evidence="1">Uncharacterized protein</fullName>
    </submittedName>
</protein>
<comment type="caution">
    <text evidence="1">The sequence shown here is derived from an EMBL/GenBank/DDBJ whole genome shotgun (WGS) entry which is preliminary data.</text>
</comment>
<gene>
    <name evidence="1" type="ORF">J596_0339</name>
</gene>
<evidence type="ECO:0000313" key="2">
    <source>
        <dbReference type="Proteomes" id="UP000027327"/>
    </source>
</evidence>
<reference evidence="1 2" key="1">
    <citation type="submission" date="2014-04" db="EMBL/GenBank/DDBJ databases">
        <title>Comparative genomics and transcriptomics to identify genetic mechanisms underlying the emergence of carbapenem resistant Acinetobacter baumannii (CRAb).</title>
        <authorList>
            <person name="Harris A.D."/>
            <person name="Johnson K.J."/>
            <person name="George J."/>
            <person name="Nadendla S."/>
            <person name="Daugherty S.C."/>
            <person name="Parankush S."/>
            <person name="Sadzewicz L."/>
            <person name="Tallon L."/>
            <person name="Sengamalay N."/>
            <person name="Hazen T.H."/>
            <person name="Rasko D.A."/>
        </authorList>
    </citation>
    <scope>NUCLEOTIDE SEQUENCE [LARGE SCALE GENOMIC DNA]</scope>
    <source>
        <strain evidence="1 2">21072</strain>
    </source>
</reference>
<organism evidence="1 2">
    <name type="scientific">Acinetobacter baumannii 21072</name>
    <dbReference type="NCBI Taxonomy" id="1310697"/>
    <lineage>
        <taxon>Bacteria</taxon>
        <taxon>Pseudomonadati</taxon>
        <taxon>Pseudomonadota</taxon>
        <taxon>Gammaproteobacteria</taxon>
        <taxon>Moraxellales</taxon>
        <taxon>Moraxellaceae</taxon>
        <taxon>Acinetobacter</taxon>
        <taxon>Acinetobacter calcoaceticus/baumannii complex</taxon>
    </lineage>
</organism>
<proteinExistence type="predicted"/>
<dbReference type="Proteomes" id="UP000027327">
    <property type="component" value="Unassembled WGS sequence"/>
</dbReference>
<dbReference type="PATRIC" id="fig|1310697.3.peg.316"/>
<name>A0A062IWN7_ACIBA</name>
<dbReference type="EMBL" id="JMOD01000004">
    <property type="protein sequence ID" value="KCY22298.1"/>
    <property type="molecule type" value="Genomic_DNA"/>
</dbReference>
<sequence length="94" mass="10724">MNIFGIGQSKATEHLEEKVGMGQVKPKTVRHITADLEQKLSELFDLEERLLEDNDVQNELIRSATTRIEDNNVEIARAIKTRKALTEVFQEMNG</sequence>
<dbReference type="AlphaFoldDB" id="A0A062IWN7"/>